<evidence type="ECO:0000313" key="2">
    <source>
        <dbReference type="Proteomes" id="UP000272528"/>
    </source>
</evidence>
<dbReference type="RefSeq" id="WP_126016762.1">
    <property type="nucleotide sequence ID" value="NZ_CP034437.1"/>
</dbReference>
<gene>
    <name evidence="1" type="ORF">EJC50_16370</name>
</gene>
<reference evidence="2" key="1">
    <citation type="submission" date="2018-12" db="EMBL/GenBank/DDBJ databases">
        <title>Genome sequence of Peanibacillus sp.</title>
        <authorList>
            <person name="Subramani G."/>
            <person name="Srinivasan S."/>
            <person name="Kim M.K."/>
        </authorList>
    </citation>
    <scope>NUCLEOTIDE SEQUENCE [LARGE SCALE GENOMIC DNA]</scope>
    <source>
        <strain evidence="2">18JY67-1</strain>
    </source>
</reference>
<name>A0A3Q8X5U9_9BACL</name>
<dbReference type="EMBL" id="CP034437">
    <property type="protein sequence ID" value="AZN41065.1"/>
    <property type="molecule type" value="Genomic_DNA"/>
</dbReference>
<sequence length="106" mass="12046">MMLLTSCGNAAAPVNANATKQAEAFSIEQDQSVPFQQQVEPVLEELVEKYYKEHEAAFNAQADLYFDEQDSANPHLIFIVHGEESKTFQAFRKEIETRLGHQVIFK</sequence>
<accession>A0A3Q8X5U9</accession>
<protein>
    <submittedName>
        <fullName evidence="1">Uncharacterized protein</fullName>
    </submittedName>
</protein>
<dbReference type="OrthoDB" id="2623191at2"/>
<dbReference type="Proteomes" id="UP000272528">
    <property type="component" value="Chromosome"/>
</dbReference>
<dbReference type="AlphaFoldDB" id="A0A3Q8X5U9"/>
<keyword evidence="2" id="KW-1185">Reference proteome</keyword>
<evidence type="ECO:0000313" key="1">
    <source>
        <dbReference type="EMBL" id="AZN41065.1"/>
    </source>
</evidence>
<proteinExistence type="predicted"/>
<dbReference type="KEGG" id="palb:EJC50_16370"/>
<organism evidence="1 2">
    <name type="scientific">Paenibacillus albus</name>
    <dbReference type="NCBI Taxonomy" id="2495582"/>
    <lineage>
        <taxon>Bacteria</taxon>
        <taxon>Bacillati</taxon>
        <taxon>Bacillota</taxon>
        <taxon>Bacilli</taxon>
        <taxon>Bacillales</taxon>
        <taxon>Paenibacillaceae</taxon>
        <taxon>Paenibacillus</taxon>
    </lineage>
</organism>